<evidence type="ECO:0000313" key="2">
    <source>
        <dbReference type="Proteomes" id="UP000020529"/>
    </source>
</evidence>
<reference evidence="1 2" key="1">
    <citation type="submission" date="2014-02" db="EMBL/GenBank/DDBJ databases">
        <authorList>
            <person name="Sears C."/>
            <person name="Carroll K."/>
            <person name="Sack B.R."/>
            <person name="Qadri F."/>
            <person name="Myers L.L."/>
            <person name="Chung G.-T."/>
            <person name="Escheverria P."/>
            <person name="Fraser C.M."/>
            <person name="Sadzewicz L."/>
            <person name="Shefchek K.A."/>
            <person name="Tallon L."/>
            <person name="Das S.P."/>
            <person name="Daugherty S."/>
            <person name="Mongodin E.F."/>
        </authorList>
    </citation>
    <scope>NUCLEOTIDE SEQUENCE [LARGE SCALE GENOMIC DNA]</scope>
    <source>
        <strain evidence="2">3988T(B)14</strain>
    </source>
</reference>
<organism evidence="1 2">
    <name type="scientific">Bacteroides fragilis str. 3988T(B)14</name>
    <dbReference type="NCBI Taxonomy" id="1339315"/>
    <lineage>
        <taxon>Bacteria</taxon>
        <taxon>Pseudomonadati</taxon>
        <taxon>Bacteroidota</taxon>
        <taxon>Bacteroidia</taxon>
        <taxon>Bacteroidales</taxon>
        <taxon>Bacteroidaceae</taxon>
        <taxon>Bacteroides</taxon>
    </lineage>
</organism>
<gene>
    <name evidence="1" type="ORF">M124_2941</name>
</gene>
<name>A0A015TRJ1_BACFG</name>
<proteinExistence type="predicted"/>
<accession>A0A015TRJ1</accession>
<comment type="caution">
    <text evidence="1">The sequence shown here is derived from an EMBL/GenBank/DDBJ whole genome shotgun (WGS) entry which is preliminary data.</text>
</comment>
<dbReference type="RefSeq" id="WP_005790304.1">
    <property type="nucleotide sequence ID" value="NZ_JGCY01000370.1"/>
</dbReference>
<protein>
    <submittedName>
        <fullName evidence="1">Uncharacterized protein</fullName>
    </submittedName>
</protein>
<dbReference type="AlphaFoldDB" id="A0A015TRJ1"/>
<dbReference type="PATRIC" id="fig|1339315.3.peg.3619"/>
<dbReference type="EMBL" id="JGCY01000370">
    <property type="protein sequence ID" value="EXY73236.1"/>
    <property type="molecule type" value="Genomic_DNA"/>
</dbReference>
<dbReference type="Proteomes" id="UP000020529">
    <property type="component" value="Unassembled WGS sequence"/>
</dbReference>
<sequence length="77" mass="8802">MSQEMKAFPGMKASQKLNFNHSEVIINSAPDRKVILESTLLEQSFVEKGCGETTPHAWKTTSKESLKRPVFNEIWYT</sequence>
<evidence type="ECO:0000313" key="1">
    <source>
        <dbReference type="EMBL" id="EXY73236.1"/>
    </source>
</evidence>